<feature type="signal peptide" evidence="3">
    <location>
        <begin position="1"/>
        <end position="21"/>
    </location>
</feature>
<evidence type="ECO:0000259" key="4">
    <source>
        <dbReference type="Pfam" id="PF14368"/>
    </source>
</evidence>
<proteinExistence type="inferred from homology"/>
<dbReference type="SUPFAM" id="SSF47699">
    <property type="entry name" value="Bifunctional inhibitor/lipid-transfer protein/seed storage 2S albumin"/>
    <property type="match status" value="1"/>
</dbReference>
<evidence type="ECO:0000256" key="1">
    <source>
        <dbReference type="ARBA" id="ARBA00009748"/>
    </source>
</evidence>
<sequence length="119" mass="12987">MKKVFVAIFTLLVVLVLTTTATERMNGFDCEKAKKTLVSCIDFIVNKVDQPSVACCKGVREVKLSLPTREDRIAACECLAKAWPQLPNLNGTRAFALPKICGAEVGFSITKNFNCSSIS</sequence>
<dbReference type="Proteomes" id="UP001386955">
    <property type="component" value="Unassembled WGS sequence"/>
</dbReference>
<dbReference type="EMBL" id="JAYMYS010000008">
    <property type="protein sequence ID" value="KAK7384891.1"/>
    <property type="molecule type" value="Genomic_DNA"/>
</dbReference>
<name>A0AAN9RX58_PSOTE</name>
<keyword evidence="2" id="KW-1015">Disulfide bond</keyword>
<feature type="domain" description="Bifunctional inhibitor/plant lipid transfer protein/seed storage helical" evidence="4">
    <location>
        <begin position="13"/>
        <end position="106"/>
    </location>
</feature>
<evidence type="ECO:0000313" key="5">
    <source>
        <dbReference type="EMBL" id="KAK7384891.1"/>
    </source>
</evidence>
<comment type="similarity">
    <text evidence="1">Belongs to the plant LTP family.</text>
</comment>
<keyword evidence="6" id="KW-1185">Reference proteome</keyword>
<dbReference type="Gene3D" id="1.10.110.10">
    <property type="entry name" value="Plant lipid-transfer and hydrophobic proteins"/>
    <property type="match status" value="1"/>
</dbReference>
<evidence type="ECO:0000256" key="3">
    <source>
        <dbReference type="SAM" id="SignalP"/>
    </source>
</evidence>
<dbReference type="PRINTS" id="PR00382">
    <property type="entry name" value="LIPIDTRNSFER"/>
</dbReference>
<dbReference type="InterPro" id="IPR000528">
    <property type="entry name" value="Plant_nsLTP"/>
</dbReference>
<gene>
    <name evidence="5" type="ORF">VNO78_30594</name>
</gene>
<evidence type="ECO:0000256" key="2">
    <source>
        <dbReference type="ARBA" id="ARBA00023157"/>
    </source>
</evidence>
<dbReference type="GO" id="GO:0006869">
    <property type="term" value="P:lipid transport"/>
    <property type="evidence" value="ECO:0007669"/>
    <property type="project" value="InterPro"/>
</dbReference>
<dbReference type="GO" id="GO:0008289">
    <property type="term" value="F:lipid binding"/>
    <property type="evidence" value="ECO:0007669"/>
    <property type="project" value="InterPro"/>
</dbReference>
<accession>A0AAN9RX58</accession>
<dbReference type="CDD" id="cd01960">
    <property type="entry name" value="nsLTP1"/>
    <property type="match status" value="1"/>
</dbReference>
<comment type="caution">
    <text evidence="5">The sequence shown here is derived from an EMBL/GenBank/DDBJ whole genome shotgun (WGS) entry which is preliminary data.</text>
</comment>
<reference evidence="5 6" key="1">
    <citation type="submission" date="2024-01" db="EMBL/GenBank/DDBJ databases">
        <title>The genomes of 5 underutilized Papilionoideae crops provide insights into root nodulation and disease resistanc.</title>
        <authorList>
            <person name="Jiang F."/>
        </authorList>
    </citation>
    <scope>NUCLEOTIDE SEQUENCE [LARGE SCALE GENOMIC DNA]</scope>
    <source>
        <strain evidence="5">DUOXIRENSHENG_FW03</strain>
        <tissue evidence="5">Leaves</tissue>
    </source>
</reference>
<protein>
    <recommendedName>
        <fullName evidence="4">Bifunctional inhibitor/plant lipid transfer protein/seed storage helical domain-containing protein</fullName>
    </recommendedName>
</protein>
<dbReference type="Pfam" id="PF14368">
    <property type="entry name" value="LTP_2"/>
    <property type="match status" value="1"/>
</dbReference>
<dbReference type="PANTHER" id="PTHR33076">
    <property type="entry name" value="NON-SPECIFIC LIPID-TRANSFER PROTEIN 2-RELATED"/>
    <property type="match status" value="1"/>
</dbReference>
<keyword evidence="3" id="KW-0732">Signal</keyword>
<organism evidence="5 6">
    <name type="scientific">Psophocarpus tetragonolobus</name>
    <name type="common">Winged bean</name>
    <name type="synonym">Dolichos tetragonolobus</name>
    <dbReference type="NCBI Taxonomy" id="3891"/>
    <lineage>
        <taxon>Eukaryota</taxon>
        <taxon>Viridiplantae</taxon>
        <taxon>Streptophyta</taxon>
        <taxon>Embryophyta</taxon>
        <taxon>Tracheophyta</taxon>
        <taxon>Spermatophyta</taxon>
        <taxon>Magnoliopsida</taxon>
        <taxon>eudicotyledons</taxon>
        <taxon>Gunneridae</taxon>
        <taxon>Pentapetalae</taxon>
        <taxon>rosids</taxon>
        <taxon>fabids</taxon>
        <taxon>Fabales</taxon>
        <taxon>Fabaceae</taxon>
        <taxon>Papilionoideae</taxon>
        <taxon>50 kb inversion clade</taxon>
        <taxon>NPAAA clade</taxon>
        <taxon>indigoferoid/millettioid clade</taxon>
        <taxon>Phaseoleae</taxon>
        <taxon>Psophocarpus</taxon>
    </lineage>
</organism>
<dbReference type="InterPro" id="IPR036312">
    <property type="entry name" value="Bifun_inhib/LTP/seed_sf"/>
</dbReference>
<dbReference type="InterPro" id="IPR016140">
    <property type="entry name" value="Bifunc_inhib/LTP/seed_store"/>
</dbReference>
<feature type="chain" id="PRO_5042952699" description="Bifunctional inhibitor/plant lipid transfer protein/seed storage helical domain-containing protein" evidence="3">
    <location>
        <begin position="22"/>
        <end position="119"/>
    </location>
</feature>
<dbReference type="AlphaFoldDB" id="A0AAN9RX58"/>
<evidence type="ECO:0000313" key="6">
    <source>
        <dbReference type="Proteomes" id="UP001386955"/>
    </source>
</evidence>